<evidence type="ECO:0000256" key="1">
    <source>
        <dbReference type="ARBA" id="ARBA00001164"/>
    </source>
</evidence>
<name>A0ABY4EAN5_VITST</name>
<evidence type="ECO:0000259" key="10">
    <source>
        <dbReference type="Pfam" id="PF00697"/>
    </source>
</evidence>
<dbReference type="InterPro" id="IPR013785">
    <property type="entry name" value="Aldolase_TIM"/>
</dbReference>
<keyword evidence="8 9" id="KW-0413">Isomerase</keyword>
<dbReference type="HAMAP" id="MF_00135">
    <property type="entry name" value="PRAI"/>
    <property type="match status" value="1"/>
</dbReference>
<dbReference type="CDD" id="cd00405">
    <property type="entry name" value="PRAI"/>
    <property type="match status" value="1"/>
</dbReference>
<dbReference type="Pfam" id="PF00697">
    <property type="entry name" value="PRAI"/>
    <property type="match status" value="1"/>
</dbReference>
<evidence type="ECO:0000256" key="7">
    <source>
        <dbReference type="ARBA" id="ARBA00023141"/>
    </source>
</evidence>
<gene>
    <name evidence="9" type="primary">trpF</name>
    <name evidence="11" type="ORF">LVJ81_10105</name>
</gene>
<evidence type="ECO:0000256" key="4">
    <source>
        <dbReference type="ARBA" id="ARBA00022272"/>
    </source>
</evidence>
<keyword evidence="6 9" id="KW-0822">Tryptophan biosynthesis</keyword>
<sequence length="210" mass="22754">MTRVKICGITRVEDAQAAIALGVDALGLVFFEKSPRFVSIEQAQQIAAVVPAFTQTVGLFVNASESQVHEVLRQVPLDVLQFHGDETPEFCRLFMRPYIKAVRVASVQDIEAAAATFFDARALLFDAHVEGVYGGTGQVFDWRLLPKNLTQAWVLSGGLYPENVTEAVAKTGAMAVDVSSGVEAAKGIKDAQKMRQFIQGAKCAGTEFTE</sequence>
<evidence type="ECO:0000256" key="8">
    <source>
        <dbReference type="ARBA" id="ARBA00023235"/>
    </source>
</evidence>
<dbReference type="EC" id="5.3.1.24" evidence="3 9"/>
<accession>A0ABY4EAN5</accession>
<evidence type="ECO:0000256" key="2">
    <source>
        <dbReference type="ARBA" id="ARBA00004664"/>
    </source>
</evidence>
<reference evidence="11" key="2">
    <citation type="journal article" date="2022" name="Res Sq">
        <title>Evolution of multicellular longitudinally dividing oral cavity symbionts (Neisseriaceae).</title>
        <authorList>
            <person name="Nyongesa S."/>
            <person name="Weber P."/>
            <person name="Bernet E."/>
            <person name="Pullido F."/>
            <person name="Nieckarz M."/>
            <person name="Delaby M."/>
            <person name="Nieves C."/>
            <person name="Viehboeck T."/>
            <person name="Krause N."/>
            <person name="Rivera-Millot A."/>
            <person name="Nakamura A."/>
            <person name="Vischer N."/>
            <person name="VanNieuwenhze M."/>
            <person name="Brun Y."/>
            <person name="Cava F."/>
            <person name="Bulgheresi S."/>
            <person name="Veyrier F."/>
        </authorList>
    </citation>
    <scope>NUCLEOTIDE SEQUENCE</scope>
    <source>
        <strain evidence="11">SAG 1488-6</strain>
    </source>
</reference>
<evidence type="ECO:0000256" key="3">
    <source>
        <dbReference type="ARBA" id="ARBA00012572"/>
    </source>
</evidence>
<reference evidence="11" key="1">
    <citation type="submission" date="2021-12" db="EMBL/GenBank/DDBJ databases">
        <authorList>
            <person name="Veyrier F.J."/>
        </authorList>
    </citation>
    <scope>NUCLEOTIDE SEQUENCE</scope>
    <source>
        <strain evidence="11">SAG 1488-6</strain>
    </source>
</reference>
<keyword evidence="12" id="KW-1185">Reference proteome</keyword>
<comment type="similarity">
    <text evidence="9">Belongs to the TrpF family.</text>
</comment>
<dbReference type="EMBL" id="CP091512">
    <property type="protein sequence ID" value="UOO91980.1"/>
    <property type="molecule type" value="Genomic_DNA"/>
</dbReference>
<evidence type="ECO:0000256" key="6">
    <source>
        <dbReference type="ARBA" id="ARBA00022822"/>
    </source>
</evidence>
<evidence type="ECO:0000313" key="12">
    <source>
        <dbReference type="Proteomes" id="UP000832034"/>
    </source>
</evidence>
<evidence type="ECO:0000256" key="9">
    <source>
        <dbReference type="HAMAP-Rule" id="MF_00135"/>
    </source>
</evidence>
<dbReference type="NCBIfam" id="NF002299">
    <property type="entry name" value="PRK01222.1-6"/>
    <property type="match status" value="1"/>
</dbReference>
<dbReference type="InterPro" id="IPR044643">
    <property type="entry name" value="TrpF_fam"/>
</dbReference>
<dbReference type="InterPro" id="IPR001240">
    <property type="entry name" value="PRAI_dom"/>
</dbReference>
<dbReference type="Gene3D" id="3.20.20.70">
    <property type="entry name" value="Aldolase class I"/>
    <property type="match status" value="1"/>
</dbReference>
<dbReference type="SUPFAM" id="SSF51366">
    <property type="entry name" value="Ribulose-phoshate binding barrel"/>
    <property type="match status" value="1"/>
</dbReference>
<organism evidence="11 12">
    <name type="scientific">Vitreoscilla stercoraria</name>
    <dbReference type="NCBI Taxonomy" id="61"/>
    <lineage>
        <taxon>Bacteria</taxon>
        <taxon>Pseudomonadati</taxon>
        <taxon>Pseudomonadota</taxon>
        <taxon>Betaproteobacteria</taxon>
        <taxon>Neisseriales</taxon>
        <taxon>Neisseriaceae</taxon>
        <taxon>Vitreoscilla</taxon>
    </lineage>
</organism>
<evidence type="ECO:0000313" key="11">
    <source>
        <dbReference type="EMBL" id="UOO91980.1"/>
    </source>
</evidence>
<keyword evidence="7 9" id="KW-0057">Aromatic amino acid biosynthesis</keyword>
<feature type="domain" description="N-(5'phosphoribosyl) anthranilate isomerase (PRAI)" evidence="10">
    <location>
        <begin position="4"/>
        <end position="199"/>
    </location>
</feature>
<dbReference type="GO" id="GO:0004640">
    <property type="term" value="F:phosphoribosylanthranilate isomerase activity"/>
    <property type="evidence" value="ECO:0007669"/>
    <property type="project" value="UniProtKB-EC"/>
</dbReference>
<dbReference type="RefSeq" id="WP_019957273.1">
    <property type="nucleotide sequence ID" value="NZ_CP091512.1"/>
</dbReference>
<dbReference type="PANTHER" id="PTHR42894">
    <property type="entry name" value="N-(5'-PHOSPHORIBOSYL)ANTHRANILATE ISOMERASE"/>
    <property type="match status" value="1"/>
</dbReference>
<dbReference type="InterPro" id="IPR011060">
    <property type="entry name" value="RibuloseP-bd_barrel"/>
</dbReference>
<dbReference type="Proteomes" id="UP000832034">
    <property type="component" value="Chromosome"/>
</dbReference>
<dbReference type="PANTHER" id="PTHR42894:SF1">
    <property type="entry name" value="N-(5'-PHOSPHORIBOSYL)ANTHRANILATE ISOMERASE"/>
    <property type="match status" value="1"/>
</dbReference>
<proteinExistence type="inferred from homology"/>
<comment type="pathway">
    <text evidence="2 9">Amino-acid biosynthesis; L-tryptophan biosynthesis; L-tryptophan from chorismate: step 3/5.</text>
</comment>
<dbReference type="NCBIfam" id="NF002298">
    <property type="entry name" value="PRK01222.1-4"/>
    <property type="match status" value="1"/>
</dbReference>
<evidence type="ECO:0000256" key="5">
    <source>
        <dbReference type="ARBA" id="ARBA00022605"/>
    </source>
</evidence>
<protein>
    <recommendedName>
        <fullName evidence="4 9">N-(5'-phosphoribosyl)anthranilate isomerase</fullName>
        <shortName evidence="9">PRAI</shortName>
        <ecNumber evidence="3 9">5.3.1.24</ecNumber>
    </recommendedName>
</protein>
<keyword evidence="5 9" id="KW-0028">Amino-acid biosynthesis</keyword>
<comment type="catalytic activity">
    <reaction evidence="1 9">
        <text>N-(5-phospho-beta-D-ribosyl)anthranilate = 1-(2-carboxyphenylamino)-1-deoxy-D-ribulose 5-phosphate</text>
        <dbReference type="Rhea" id="RHEA:21540"/>
        <dbReference type="ChEBI" id="CHEBI:18277"/>
        <dbReference type="ChEBI" id="CHEBI:58613"/>
        <dbReference type="EC" id="5.3.1.24"/>
    </reaction>
</comment>